<feature type="region of interest" description="Disordered" evidence="1">
    <location>
        <begin position="325"/>
        <end position="353"/>
    </location>
</feature>
<protein>
    <submittedName>
        <fullName evidence="2">Uncharacterized protein</fullName>
    </submittedName>
</protein>
<evidence type="ECO:0000256" key="1">
    <source>
        <dbReference type="SAM" id="MobiDB-lite"/>
    </source>
</evidence>
<organism evidence="2 3">
    <name type="scientific">Exophiala spinifera</name>
    <dbReference type="NCBI Taxonomy" id="91928"/>
    <lineage>
        <taxon>Eukaryota</taxon>
        <taxon>Fungi</taxon>
        <taxon>Dikarya</taxon>
        <taxon>Ascomycota</taxon>
        <taxon>Pezizomycotina</taxon>
        <taxon>Eurotiomycetes</taxon>
        <taxon>Chaetothyriomycetidae</taxon>
        <taxon>Chaetothyriales</taxon>
        <taxon>Herpotrichiellaceae</taxon>
        <taxon>Exophiala</taxon>
    </lineage>
</organism>
<feature type="compositionally biased region" description="Polar residues" evidence="1">
    <location>
        <begin position="255"/>
        <end position="272"/>
    </location>
</feature>
<feature type="compositionally biased region" description="Low complexity" evidence="1">
    <location>
        <begin position="232"/>
        <end position="245"/>
    </location>
</feature>
<dbReference type="OrthoDB" id="25896at2759"/>
<dbReference type="EMBL" id="KN847498">
    <property type="protein sequence ID" value="KIW11933.1"/>
    <property type="molecule type" value="Genomic_DNA"/>
</dbReference>
<dbReference type="HOGENOM" id="CLU_015531_0_0_1"/>
<dbReference type="Proteomes" id="UP000053328">
    <property type="component" value="Unassembled WGS sequence"/>
</dbReference>
<reference evidence="2 3" key="1">
    <citation type="submission" date="2015-01" db="EMBL/GenBank/DDBJ databases">
        <title>The Genome Sequence of Exophiala spinifera CBS89968.</title>
        <authorList>
            <consortium name="The Broad Institute Genomics Platform"/>
            <person name="Cuomo C."/>
            <person name="de Hoog S."/>
            <person name="Gorbushina A."/>
            <person name="Stielow B."/>
            <person name="Teixiera M."/>
            <person name="Abouelleil A."/>
            <person name="Chapman S.B."/>
            <person name="Priest M."/>
            <person name="Young S.K."/>
            <person name="Wortman J."/>
            <person name="Nusbaum C."/>
            <person name="Birren B."/>
        </authorList>
    </citation>
    <scope>NUCLEOTIDE SEQUENCE [LARGE SCALE GENOMIC DNA]</scope>
    <source>
        <strain evidence="2 3">CBS 89968</strain>
    </source>
</reference>
<gene>
    <name evidence="2" type="ORF">PV08_09206</name>
</gene>
<keyword evidence="3" id="KW-1185">Reference proteome</keyword>
<accession>A0A0D2AZ09</accession>
<evidence type="ECO:0000313" key="3">
    <source>
        <dbReference type="Proteomes" id="UP000053328"/>
    </source>
</evidence>
<name>A0A0D2AZ09_9EURO</name>
<evidence type="ECO:0000313" key="2">
    <source>
        <dbReference type="EMBL" id="KIW11933.1"/>
    </source>
</evidence>
<proteinExistence type="predicted"/>
<feature type="region of interest" description="Disordered" evidence="1">
    <location>
        <begin position="602"/>
        <end position="625"/>
    </location>
</feature>
<feature type="compositionally biased region" description="Basic and acidic residues" evidence="1">
    <location>
        <begin position="273"/>
        <end position="289"/>
    </location>
</feature>
<feature type="region of interest" description="Disordered" evidence="1">
    <location>
        <begin position="366"/>
        <end position="388"/>
    </location>
</feature>
<sequence length="816" mass="89637">MDVLSIESCVQTALFLHSDYGIHARIHHYQSIHYQSISIKGVLGQPQMHTLLTRPFHATDPKDVIGAFLDAAKLVQRLQQKAATSEEFILPEDLIRDFETSLSLGSITVKSQYDHDFRRFGETYARGDSIAREQMKDVVITLQKVNTHLREVFMDDASLDLTMLKETSDDSRVNAIVCLGQLYQRMSTAAASMKEMSRSYRGGNDQHATLNTLAYSSSQSTNSSLARRPWDSRSSTSYTSCSTRTAVEGDRKPSNELQSQRRMSLTSAFSYSSEREPYKSRVSEEDVTPKDPPPVQRHSSQSQLHDQAEITCNGSMNINDAKATLTTSPEPRRDLSFSPPGLTPLVEDTTDTEPTLQQSAITMNYDVQGSGQSSPRSPGSQIDVKVSPPVSTSSLHELENTIASMMVAPLATNQQNRVPMNPEYSTLECVPSVGGQWHPVPPVNRQGYLQQDSQQIQTSHLSSNHTWPIAQSQPTQIYPESEQTTYNDIGPVTMTMPINPAPTRAFTGSSIPRPLSIRSSSSAGSKVSGFTLRKALPPGIVGAIHKNGSSANKAQVNDQPRYVKPQSRPPPVHSSELASDPIHTVQASTAWMKLPQASVRPVTASSESVTRAPSSPHLHKSRSELNLPSESNLAGFCKGAVRQQLGGRKKAFTLDHRKPRKGHEWFFKCTKCNFAGPATVSAALPSGGRGAVKREKTFDTSVRKTPEGIQYRWAFLAKSHVFNKAHHSDLINSDDVYGCYICCAEGVGKGWLAADSNLDGQTPTFSGLQAFMAHLETHRAPHRVPGLMVANELNCIVGRVASENEDFDLNLPPLVM</sequence>
<dbReference type="GeneID" id="27336289"/>
<feature type="region of interest" description="Disordered" evidence="1">
    <location>
        <begin position="217"/>
        <end position="305"/>
    </location>
</feature>
<dbReference type="VEuPathDB" id="FungiDB:PV08_09206"/>
<dbReference type="AlphaFoldDB" id="A0A0D2AZ09"/>
<dbReference type="RefSeq" id="XP_016232149.1">
    <property type="nucleotide sequence ID" value="XM_016383526.1"/>
</dbReference>
<feature type="compositionally biased region" description="Polar residues" evidence="1">
    <location>
        <begin position="547"/>
        <end position="558"/>
    </location>
</feature>
<feature type="region of interest" description="Disordered" evidence="1">
    <location>
        <begin position="544"/>
        <end position="579"/>
    </location>
</feature>
<feature type="compositionally biased region" description="Low complexity" evidence="1">
    <location>
        <begin position="368"/>
        <end position="381"/>
    </location>
</feature>
<feature type="compositionally biased region" description="Polar residues" evidence="1">
    <location>
        <begin position="603"/>
        <end position="613"/>
    </location>
</feature>